<gene>
    <name evidence="1" type="primary">106060902</name>
</gene>
<accession>A0A2C9LYJ2</accession>
<dbReference type="KEGG" id="bgt:106060902"/>
<dbReference type="Proteomes" id="UP000076420">
    <property type="component" value="Unassembled WGS sequence"/>
</dbReference>
<dbReference type="VEuPathDB" id="VectorBase:BGLB036486"/>
<organism evidence="1 2">
    <name type="scientific">Biomphalaria glabrata</name>
    <name type="common">Bloodfluke planorb</name>
    <name type="synonym">Freshwater snail</name>
    <dbReference type="NCBI Taxonomy" id="6526"/>
    <lineage>
        <taxon>Eukaryota</taxon>
        <taxon>Metazoa</taxon>
        <taxon>Spiralia</taxon>
        <taxon>Lophotrochozoa</taxon>
        <taxon>Mollusca</taxon>
        <taxon>Gastropoda</taxon>
        <taxon>Heterobranchia</taxon>
        <taxon>Euthyneura</taxon>
        <taxon>Panpulmonata</taxon>
        <taxon>Hygrophila</taxon>
        <taxon>Lymnaeoidea</taxon>
        <taxon>Planorbidae</taxon>
        <taxon>Biomphalaria</taxon>
    </lineage>
</organism>
<reference evidence="1" key="1">
    <citation type="submission" date="2020-05" db="UniProtKB">
        <authorList>
            <consortium name="EnsemblMetazoa"/>
        </authorList>
    </citation>
    <scope>IDENTIFICATION</scope>
    <source>
        <strain evidence="1">BB02</strain>
    </source>
</reference>
<dbReference type="VEuPathDB" id="VectorBase:BGLAX_045487"/>
<dbReference type="EnsemblMetazoa" id="BGLB036486-RA">
    <property type="protein sequence ID" value="BGLB036486-PA"/>
    <property type="gene ID" value="BGLB036486"/>
</dbReference>
<dbReference type="AlphaFoldDB" id="A0A2C9LYJ2"/>
<name>A0A2C9LYJ2_BIOGL</name>
<sequence length="126" mass="14273">MEKISRIPELSAIEEGNTVTSMSQFIPELKKVKDEEEQLLQSDNVAVKSQDDPNNNIHRGNRSSYTVSNFEPLISELDEDYITAEASSDPSSPVYPYFDAIDTIDLEDTLMGRRRNVPQAKASRRH</sequence>
<protein>
    <submittedName>
        <fullName evidence="1">Uncharacterized protein</fullName>
    </submittedName>
</protein>
<evidence type="ECO:0000313" key="2">
    <source>
        <dbReference type="Proteomes" id="UP000076420"/>
    </source>
</evidence>
<proteinExistence type="predicted"/>
<evidence type="ECO:0000313" key="1">
    <source>
        <dbReference type="EnsemblMetazoa" id="BGLB036486-PA"/>
    </source>
</evidence>